<feature type="transmembrane region" description="Helical" evidence="5">
    <location>
        <begin position="401"/>
        <end position="421"/>
    </location>
</feature>
<dbReference type="Pfam" id="PF04932">
    <property type="entry name" value="Wzy_C"/>
    <property type="match status" value="1"/>
</dbReference>
<dbReference type="STRING" id="120956.SAMN05421791_10634"/>
<keyword evidence="2 5" id="KW-0812">Transmembrane</keyword>
<feature type="domain" description="O-antigen ligase-related" evidence="6">
    <location>
        <begin position="204"/>
        <end position="348"/>
    </location>
</feature>
<name>A0A1G7TJA5_9LACT</name>
<dbReference type="RefSeq" id="WP_090290046.1">
    <property type="nucleotide sequence ID" value="NZ_FNCK01000006.1"/>
</dbReference>
<dbReference type="InterPro" id="IPR007016">
    <property type="entry name" value="O-antigen_ligase-rel_domated"/>
</dbReference>
<feature type="transmembrane region" description="Helical" evidence="5">
    <location>
        <begin position="88"/>
        <end position="109"/>
    </location>
</feature>
<dbReference type="PANTHER" id="PTHR37422:SF13">
    <property type="entry name" value="LIPOPOLYSACCHARIDE BIOSYNTHESIS PROTEIN PA4999-RELATED"/>
    <property type="match status" value="1"/>
</dbReference>
<feature type="transmembrane region" description="Helical" evidence="5">
    <location>
        <begin position="375"/>
        <end position="395"/>
    </location>
</feature>
<dbReference type="OrthoDB" id="9255580at2"/>
<evidence type="ECO:0000256" key="4">
    <source>
        <dbReference type="ARBA" id="ARBA00023136"/>
    </source>
</evidence>
<evidence type="ECO:0000256" key="2">
    <source>
        <dbReference type="ARBA" id="ARBA00022692"/>
    </source>
</evidence>
<feature type="transmembrane region" description="Helical" evidence="5">
    <location>
        <begin position="175"/>
        <end position="192"/>
    </location>
</feature>
<evidence type="ECO:0000259" key="6">
    <source>
        <dbReference type="Pfam" id="PF04932"/>
    </source>
</evidence>
<gene>
    <name evidence="7" type="ORF">SAMN05421791_10634</name>
</gene>
<evidence type="ECO:0000256" key="1">
    <source>
        <dbReference type="ARBA" id="ARBA00004141"/>
    </source>
</evidence>
<sequence length="433" mass="51146">MFLYCLFLVMSVFLGSQILAIETPIAQITLYRILALSSILILAWQVSHKDRNLLLVVPSVATRMLICFLTWWLIALTTGLWAESFKDWIQVFFLMTVGMSTITALYFWVDSKRQWMRLAQAMWFMMTCLVFWGLFEIISNVYLFADLSKLDKYGTFSAQPWTRIPITFFANQNDYATLLLAYLVLCSVLYYSSRRHWHRWTILFMFILSSFLIYQSGSRMSLICLFIFILMHFLRYYKFDLFEGKRLYLMIFVVIMAFIIPPVREKVFEVIYFGGPKAGLSGDTKRMNIWRNGLIYLTQTFGLGVGSGNIEYWAKVRPFWPTNEITNMHNWWLEILVSNGILSFLLYLWAYLGMLRRLKFLARLGQKVSRIQSDISFAFYSFLIIFILASITSANNMLIEWHWVFFALMISWVKIVDKDALRQDDEIKRRLTI</sequence>
<dbReference type="GO" id="GO:0016020">
    <property type="term" value="C:membrane"/>
    <property type="evidence" value="ECO:0007669"/>
    <property type="project" value="UniProtKB-SubCell"/>
</dbReference>
<dbReference type="Proteomes" id="UP000199708">
    <property type="component" value="Unassembled WGS sequence"/>
</dbReference>
<keyword evidence="8" id="KW-1185">Reference proteome</keyword>
<dbReference type="PANTHER" id="PTHR37422">
    <property type="entry name" value="TEICHURONIC ACID BIOSYNTHESIS PROTEIN TUAE"/>
    <property type="match status" value="1"/>
</dbReference>
<feature type="transmembrane region" description="Helical" evidence="5">
    <location>
        <begin position="220"/>
        <end position="237"/>
    </location>
</feature>
<feature type="transmembrane region" description="Helical" evidence="5">
    <location>
        <begin position="331"/>
        <end position="354"/>
    </location>
</feature>
<feature type="transmembrane region" description="Helical" evidence="5">
    <location>
        <begin position="30"/>
        <end position="46"/>
    </location>
</feature>
<evidence type="ECO:0000256" key="3">
    <source>
        <dbReference type="ARBA" id="ARBA00022989"/>
    </source>
</evidence>
<proteinExistence type="predicted"/>
<organism evidence="7 8">
    <name type="scientific">Facklamia miroungae</name>
    <dbReference type="NCBI Taxonomy" id="120956"/>
    <lineage>
        <taxon>Bacteria</taxon>
        <taxon>Bacillati</taxon>
        <taxon>Bacillota</taxon>
        <taxon>Bacilli</taxon>
        <taxon>Lactobacillales</taxon>
        <taxon>Aerococcaceae</taxon>
        <taxon>Facklamia</taxon>
    </lineage>
</organism>
<feature type="transmembrane region" description="Helical" evidence="5">
    <location>
        <begin position="246"/>
        <end position="263"/>
    </location>
</feature>
<evidence type="ECO:0000313" key="7">
    <source>
        <dbReference type="EMBL" id="SDG35182.1"/>
    </source>
</evidence>
<feature type="transmembrane region" description="Helical" evidence="5">
    <location>
        <begin position="53"/>
        <end position="76"/>
    </location>
</feature>
<comment type="subcellular location">
    <subcellularLocation>
        <location evidence="1">Membrane</location>
        <topology evidence="1">Multi-pass membrane protein</topology>
    </subcellularLocation>
</comment>
<keyword evidence="3 5" id="KW-1133">Transmembrane helix</keyword>
<accession>A0A1G7TJA5</accession>
<feature type="transmembrane region" description="Helical" evidence="5">
    <location>
        <begin position="121"/>
        <end position="145"/>
    </location>
</feature>
<dbReference type="EMBL" id="FNCK01000006">
    <property type="protein sequence ID" value="SDG35182.1"/>
    <property type="molecule type" value="Genomic_DNA"/>
</dbReference>
<dbReference type="AlphaFoldDB" id="A0A1G7TJA5"/>
<reference evidence="7 8" key="1">
    <citation type="submission" date="2016-10" db="EMBL/GenBank/DDBJ databases">
        <authorList>
            <person name="de Groot N.N."/>
        </authorList>
    </citation>
    <scope>NUCLEOTIDE SEQUENCE [LARGE SCALE GENOMIC DNA]</scope>
    <source>
        <strain evidence="7 8">ATCC BAA-466</strain>
    </source>
</reference>
<dbReference type="GO" id="GO:0016874">
    <property type="term" value="F:ligase activity"/>
    <property type="evidence" value="ECO:0007669"/>
    <property type="project" value="UniProtKB-KW"/>
</dbReference>
<keyword evidence="4 5" id="KW-0472">Membrane</keyword>
<evidence type="ECO:0000256" key="5">
    <source>
        <dbReference type="SAM" id="Phobius"/>
    </source>
</evidence>
<protein>
    <submittedName>
        <fullName evidence="7">O-Antigen ligase</fullName>
    </submittedName>
</protein>
<keyword evidence="7" id="KW-0436">Ligase</keyword>
<dbReference type="InterPro" id="IPR051533">
    <property type="entry name" value="WaaL-like"/>
</dbReference>
<evidence type="ECO:0000313" key="8">
    <source>
        <dbReference type="Proteomes" id="UP000199708"/>
    </source>
</evidence>